<dbReference type="InterPro" id="IPR000241">
    <property type="entry name" value="RlmKL-like_Mtase"/>
</dbReference>
<sequence length="367" mass="39802">MNDDVMEVFLACAPGLEATLADEARAAGFVSPKAVAGGVETRGNWPEVWRANLTLRGAARVIVRIGGFPVFHLAQLDKRSHKFPWADHLRREVPVKVEVTCRKSKIYHAGAAAQRIETALKDTLGAEISAEAPVRLLARIEANYCTFSLDSSGEPLHRRGHKVAVNKAPMRETMAAMFLRECGFRGDEPVLDPMCGSGTFVLEAAEIAAGLDPGRSRDFGFQKLAGFDDVAWQSMRVANPHDTPFRFFGSDRDQGAVQMAQKNAERAAVSTLCDFQTRPISEIAPPTDQRGLVIVNPPYGGRIGNKNQLFSLYGALGKVLRERFSGWRVGIVTAEAGLARATGLNLSSGPFVAHGSLKVKLHQSGPL</sequence>
<gene>
    <name evidence="5" type="ORF">ACMU_17455</name>
</gene>
<accession>A0A037ZI66</accession>
<dbReference type="OrthoDB" id="9809404at2"/>
<reference evidence="5 6" key="1">
    <citation type="submission" date="2014-03" db="EMBL/GenBank/DDBJ databases">
        <title>Draft Genome Sequence of Actibacterium mucosum KCTC 23349, a Marine Alphaproteobacterium with Complex Ionic Requirements Isolated from Mediterranean Seawater at Malvarrosa Beach, Valencia, Spain.</title>
        <authorList>
            <person name="Arahal D.R."/>
            <person name="Shao Z."/>
            <person name="Lai Q."/>
            <person name="Pujalte M.J."/>
        </authorList>
    </citation>
    <scope>NUCLEOTIDE SEQUENCE [LARGE SCALE GENOMIC DNA]</scope>
    <source>
        <strain evidence="5 6">KCTC 23349</strain>
    </source>
</reference>
<evidence type="ECO:0000256" key="2">
    <source>
        <dbReference type="ARBA" id="ARBA00022679"/>
    </source>
</evidence>
<evidence type="ECO:0000259" key="3">
    <source>
        <dbReference type="Pfam" id="PF01170"/>
    </source>
</evidence>
<feature type="domain" description="Ribosomal RNA large subunit methyltransferase K/L-like methyltransferase" evidence="3">
    <location>
        <begin position="159"/>
        <end position="342"/>
    </location>
</feature>
<dbReference type="PROSITE" id="PS01261">
    <property type="entry name" value="UPF0020"/>
    <property type="match status" value="1"/>
</dbReference>
<dbReference type="Pfam" id="PF22020">
    <property type="entry name" value="RlmL_1st"/>
    <property type="match status" value="1"/>
</dbReference>
<dbReference type="AlphaFoldDB" id="A0A037ZI66"/>
<keyword evidence="6" id="KW-1185">Reference proteome</keyword>
<dbReference type="GO" id="GO:0003676">
    <property type="term" value="F:nucleic acid binding"/>
    <property type="evidence" value="ECO:0007669"/>
    <property type="project" value="InterPro"/>
</dbReference>
<dbReference type="PANTHER" id="PTHR47313:SF1">
    <property type="entry name" value="RIBOSOMAL RNA LARGE SUBUNIT METHYLTRANSFERASE K_L"/>
    <property type="match status" value="1"/>
</dbReference>
<dbReference type="InterPro" id="IPR054170">
    <property type="entry name" value="RlmL_1st"/>
</dbReference>
<dbReference type="STRING" id="1454373.ACMU_17455"/>
<dbReference type="InterPro" id="IPR002052">
    <property type="entry name" value="DNA_methylase_N6_adenine_CS"/>
</dbReference>
<dbReference type="PROSITE" id="PS00092">
    <property type="entry name" value="N6_MTASE"/>
    <property type="match status" value="1"/>
</dbReference>
<organism evidence="5 6">
    <name type="scientific">Actibacterium mucosum KCTC 23349</name>
    <dbReference type="NCBI Taxonomy" id="1454373"/>
    <lineage>
        <taxon>Bacteria</taxon>
        <taxon>Pseudomonadati</taxon>
        <taxon>Pseudomonadota</taxon>
        <taxon>Alphaproteobacteria</taxon>
        <taxon>Rhodobacterales</taxon>
        <taxon>Roseobacteraceae</taxon>
        <taxon>Actibacterium</taxon>
    </lineage>
</organism>
<dbReference type="RefSeq" id="WP_035261262.1">
    <property type="nucleotide sequence ID" value="NZ_JFKE01000007.1"/>
</dbReference>
<dbReference type="CDD" id="cd11715">
    <property type="entry name" value="THUMP_AdoMetMT"/>
    <property type="match status" value="1"/>
</dbReference>
<dbReference type="PANTHER" id="PTHR47313">
    <property type="entry name" value="RIBOSOMAL RNA LARGE SUBUNIT METHYLTRANSFERASE K/L"/>
    <property type="match status" value="1"/>
</dbReference>
<keyword evidence="1 5" id="KW-0489">Methyltransferase</keyword>
<dbReference type="PRINTS" id="PR00507">
    <property type="entry name" value="N12N6MTFRASE"/>
</dbReference>
<protein>
    <submittedName>
        <fullName evidence="5">RNA methyltransferase</fullName>
    </submittedName>
</protein>
<evidence type="ECO:0000313" key="5">
    <source>
        <dbReference type="EMBL" id="KAJ54495.1"/>
    </source>
</evidence>
<feature type="domain" description="RlmL ferredoxin-like" evidence="4">
    <location>
        <begin position="8"/>
        <end position="61"/>
    </location>
</feature>
<evidence type="ECO:0000313" key="6">
    <source>
        <dbReference type="Proteomes" id="UP000026249"/>
    </source>
</evidence>
<dbReference type="SUPFAM" id="SSF53335">
    <property type="entry name" value="S-adenosyl-L-methionine-dependent methyltransferases"/>
    <property type="match status" value="1"/>
</dbReference>
<dbReference type="GO" id="GO:0070043">
    <property type="term" value="F:rRNA (guanine-N7-)-methyltransferase activity"/>
    <property type="evidence" value="ECO:0007669"/>
    <property type="project" value="TreeGrafter"/>
</dbReference>
<dbReference type="Proteomes" id="UP000026249">
    <property type="component" value="Unassembled WGS sequence"/>
</dbReference>
<dbReference type="InterPro" id="IPR029063">
    <property type="entry name" value="SAM-dependent_MTases_sf"/>
</dbReference>
<proteinExistence type="predicted"/>
<dbReference type="EMBL" id="JFKE01000007">
    <property type="protein sequence ID" value="KAJ54495.1"/>
    <property type="molecule type" value="Genomic_DNA"/>
</dbReference>
<dbReference type="Gene3D" id="3.30.2130.30">
    <property type="match status" value="1"/>
</dbReference>
<evidence type="ECO:0000259" key="4">
    <source>
        <dbReference type="Pfam" id="PF22020"/>
    </source>
</evidence>
<keyword evidence="2 5" id="KW-0808">Transferase</keyword>
<dbReference type="GO" id="GO:0008990">
    <property type="term" value="F:rRNA (guanine-N2-)-methyltransferase activity"/>
    <property type="evidence" value="ECO:0007669"/>
    <property type="project" value="TreeGrafter"/>
</dbReference>
<dbReference type="InterPro" id="IPR053943">
    <property type="entry name" value="RlmKL-like_Mtase_CS"/>
</dbReference>
<name>A0A037ZI66_9RHOB</name>
<comment type="caution">
    <text evidence="5">The sequence shown here is derived from an EMBL/GenBank/DDBJ whole genome shotgun (WGS) entry which is preliminary data.</text>
</comment>
<dbReference type="Gene3D" id="3.40.50.150">
    <property type="entry name" value="Vaccinia Virus protein VP39"/>
    <property type="match status" value="1"/>
</dbReference>
<evidence type="ECO:0000256" key="1">
    <source>
        <dbReference type="ARBA" id="ARBA00022603"/>
    </source>
</evidence>
<dbReference type="Pfam" id="PF01170">
    <property type="entry name" value="UPF0020"/>
    <property type="match status" value="1"/>
</dbReference>